<dbReference type="AlphaFoldDB" id="A0A9P8I803"/>
<sequence>MQQTYATETDWELHREKITELYSEQDKPLGEVMEIMQRDHLFRATPKMFKTRIKKWGLDKKHKAPEVLEMVRLKRQRDAVGKKSKFFIRNRPVNWEDVERYLKRSRNLLTKFDSGFLEIGGHATGVVCRTPSPDPSIVLTLPGIIEASDELRTADEVVRIMRDYFRGAIEGGIWTYDSGGACYFGRRGSATYFHFLNWYTSMSTAIFYIKGSRIEQGFRLINTCFNQLQQVLEEQDPSILFGLLDLGTFFLSNFPKDLGRSYVDYIRDFSQTILGERHPISLLWVRCLSGHEPDRIRLRLVALTQALYPSTKTLQ</sequence>
<gene>
    <name evidence="2" type="ORF">GP486_008527</name>
</gene>
<protein>
    <recommendedName>
        <fullName evidence="1">Clr5 domain-containing protein</fullName>
    </recommendedName>
</protein>
<evidence type="ECO:0000313" key="2">
    <source>
        <dbReference type="EMBL" id="KAH0544246.1"/>
    </source>
</evidence>
<reference evidence="2" key="1">
    <citation type="submission" date="2021-03" db="EMBL/GenBank/DDBJ databases">
        <title>Comparative genomics and phylogenomic investigation of the class Geoglossomycetes provide insights into ecological specialization and systematics.</title>
        <authorList>
            <person name="Melie T."/>
            <person name="Pirro S."/>
            <person name="Miller A.N."/>
            <person name="Quandt A."/>
        </authorList>
    </citation>
    <scope>NUCLEOTIDE SEQUENCE</scope>
    <source>
        <strain evidence="2">CAQ_001_2017</strain>
    </source>
</reference>
<keyword evidence="3" id="KW-1185">Reference proteome</keyword>
<evidence type="ECO:0000313" key="3">
    <source>
        <dbReference type="Proteomes" id="UP000750711"/>
    </source>
</evidence>
<evidence type="ECO:0000259" key="1">
    <source>
        <dbReference type="Pfam" id="PF14420"/>
    </source>
</evidence>
<dbReference type="Pfam" id="PF14420">
    <property type="entry name" value="Clr5"/>
    <property type="match status" value="1"/>
</dbReference>
<feature type="domain" description="Clr5" evidence="1">
    <location>
        <begin position="8"/>
        <end position="60"/>
    </location>
</feature>
<organism evidence="2 3">
    <name type="scientific">Trichoglossum hirsutum</name>
    <dbReference type="NCBI Taxonomy" id="265104"/>
    <lineage>
        <taxon>Eukaryota</taxon>
        <taxon>Fungi</taxon>
        <taxon>Dikarya</taxon>
        <taxon>Ascomycota</taxon>
        <taxon>Pezizomycotina</taxon>
        <taxon>Geoglossomycetes</taxon>
        <taxon>Geoglossales</taxon>
        <taxon>Geoglossaceae</taxon>
        <taxon>Trichoglossum</taxon>
    </lineage>
</organism>
<dbReference type="InterPro" id="IPR025676">
    <property type="entry name" value="Clr5_dom"/>
</dbReference>
<dbReference type="PANTHER" id="PTHR38788:SF3">
    <property type="entry name" value="CLR5 DOMAIN-CONTAINING PROTEIN"/>
    <property type="match status" value="1"/>
</dbReference>
<dbReference type="Proteomes" id="UP000750711">
    <property type="component" value="Unassembled WGS sequence"/>
</dbReference>
<dbReference type="PANTHER" id="PTHR38788">
    <property type="entry name" value="CLR5 DOMAIN-CONTAINING PROTEIN"/>
    <property type="match status" value="1"/>
</dbReference>
<proteinExistence type="predicted"/>
<comment type="caution">
    <text evidence="2">The sequence shown here is derived from an EMBL/GenBank/DDBJ whole genome shotgun (WGS) entry which is preliminary data.</text>
</comment>
<name>A0A9P8I803_9PEZI</name>
<accession>A0A9P8I803</accession>
<dbReference type="EMBL" id="JAGHQM010003404">
    <property type="protein sequence ID" value="KAH0544246.1"/>
    <property type="molecule type" value="Genomic_DNA"/>
</dbReference>